<evidence type="ECO:0000313" key="6">
    <source>
        <dbReference type="EMBL" id="MSC56077.1"/>
    </source>
</evidence>
<keyword evidence="2" id="KW-0175">Coiled coil</keyword>
<dbReference type="PANTHER" id="PTHR30204">
    <property type="entry name" value="REDOX-CYCLING DRUG-SENSING TRANSCRIPTIONAL ACTIVATOR SOXR"/>
    <property type="match status" value="1"/>
</dbReference>
<dbReference type="OrthoDB" id="9811174at2"/>
<evidence type="ECO:0000313" key="9">
    <source>
        <dbReference type="Proteomes" id="UP000481964"/>
    </source>
</evidence>
<accession>A0A174ZJW5</accession>
<dbReference type="EMBL" id="WKRD01000001">
    <property type="protein sequence ID" value="MSC56077.1"/>
    <property type="molecule type" value="Genomic_DNA"/>
</dbReference>
<dbReference type="GO" id="GO:0003677">
    <property type="term" value="F:DNA binding"/>
    <property type="evidence" value="ECO:0007669"/>
    <property type="project" value="UniProtKB-KW"/>
</dbReference>
<organism evidence="5 8">
    <name type="scientific">Lachnospira eligens</name>
    <dbReference type="NCBI Taxonomy" id="39485"/>
    <lineage>
        <taxon>Bacteria</taxon>
        <taxon>Bacillati</taxon>
        <taxon>Bacillota</taxon>
        <taxon>Clostridia</taxon>
        <taxon>Lachnospirales</taxon>
        <taxon>Lachnospiraceae</taxon>
        <taxon>Lachnospira</taxon>
    </lineage>
</organism>
<dbReference type="Pfam" id="PF13411">
    <property type="entry name" value="MerR_1"/>
    <property type="match status" value="1"/>
</dbReference>
<dbReference type="SMART" id="SM00422">
    <property type="entry name" value="HTH_MERR"/>
    <property type="match status" value="1"/>
</dbReference>
<name>A0A174ZJW5_9FIRM</name>
<evidence type="ECO:0000259" key="3">
    <source>
        <dbReference type="PROSITE" id="PS50937"/>
    </source>
</evidence>
<gene>
    <name evidence="5" type="primary">adhR</name>
    <name evidence="4" type="ORF">ERS852490_02441</name>
    <name evidence="5" type="ORF">ERS852492_01572</name>
    <name evidence="6" type="ORF">GKE48_01210</name>
</gene>
<dbReference type="PANTHER" id="PTHR30204:SF82">
    <property type="entry name" value="TRANSCRIPTIONAL REGULATOR, MERR FAMILY"/>
    <property type="match status" value="1"/>
</dbReference>
<reference evidence="7 8" key="1">
    <citation type="submission" date="2015-09" db="EMBL/GenBank/DDBJ databases">
        <authorList>
            <consortium name="Pathogen Informatics"/>
        </authorList>
    </citation>
    <scope>NUCLEOTIDE SEQUENCE [LARGE SCALE GENOMIC DNA]</scope>
    <source>
        <strain evidence="4 7">2789STDY5834875</strain>
        <strain evidence="5 8">2789STDY5834878</strain>
    </source>
</reference>
<evidence type="ECO:0000313" key="5">
    <source>
        <dbReference type="EMBL" id="CUQ85219.1"/>
    </source>
</evidence>
<dbReference type="InterPro" id="IPR047057">
    <property type="entry name" value="MerR_fam"/>
</dbReference>
<dbReference type="AlphaFoldDB" id="A0A174ZJW5"/>
<dbReference type="Proteomes" id="UP000481964">
    <property type="component" value="Unassembled WGS sequence"/>
</dbReference>
<keyword evidence="1" id="KW-0238">DNA-binding</keyword>
<dbReference type="RefSeq" id="WP_055216219.1">
    <property type="nucleotide sequence ID" value="NZ_CABIXW010000004.1"/>
</dbReference>
<dbReference type="SUPFAM" id="SSF46955">
    <property type="entry name" value="Putative DNA-binding domain"/>
    <property type="match status" value="1"/>
</dbReference>
<dbReference type="Proteomes" id="UP000095621">
    <property type="component" value="Unassembled WGS sequence"/>
</dbReference>
<dbReference type="GO" id="GO:0003700">
    <property type="term" value="F:DNA-binding transcription factor activity"/>
    <property type="evidence" value="ECO:0007669"/>
    <property type="project" value="InterPro"/>
</dbReference>
<dbReference type="InterPro" id="IPR009061">
    <property type="entry name" value="DNA-bd_dom_put_sf"/>
</dbReference>
<feature type="domain" description="HTH merR-type" evidence="3">
    <location>
        <begin position="1"/>
        <end position="69"/>
    </location>
</feature>
<protein>
    <submittedName>
        <fullName evidence="5">HTH-type transcriptional regulator AdhR</fullName>
    </submittedName>
    <submittedName>
        <fullName evidence="6">MerR family transcriptional regulator</fullName>
    </submittedName>
</protein>
<evidence type="ECO:0000313" key="4">
    <source>
        <dbReference type="EMBL" id="CUQ78792.1"/>
    </source>
</evidence>
<sequence>MYTIGQVSEMFNLPVSTLRYYDKEGLFPFMQRASGIRQFSDTEIAALKLIECLKKSGLEIRDIKQFMEWCQEGSRTYELRKRLFERQKAAVEKEMKKMQETLDMLTFKCFYYEQAIKDGNEDGIHSMLPDKLPADIQAAYDNSHK</sequence>
<feature type="coiled-coil region" evidence="2">
    <location>
        <begin position="81"/>
        <end position="108"/>
    </location>
</feature>
<evidence type="ECO:0000256" key="1">
    <source>
        <dbReference type="ARBA" id="ARBA00023125"/>
    </source>
</evidence>
<dbReference type="PROSITE" id="PS50937">
    <property type="entry name" value="HTH_MERR_2"/>
    <property type="match status" value="1"/>
</dbReference>
<dbReference type="EMBL" id="CZBV01000004">
    <property type="protein sequence ID" value="CUQ85219.1"/>
    <property type="molecule type" value="Genomic_DNA"/>
</dbReference>
<proteinExistence type="predicted"/>
<reference evidence="6 9" key="2">
    <citation type="journal article" date="2019" name="Nat. Med.">
        <title>A library of human gut bacterial isolates paired with longitudinal multiomics data enables mechanistic microbiome research.</title>
        <authorList>
            <person name="Poyet M."/>
            <person name="Groussin M."/>
            <person name="Gibbons S.M."/>
            <person name="Avila-Pacheco J."/>
            <person name="Jiang X."/>
            <person name="Kearney S.M."/>
            <person name="Perrotta A.R."/>
            <person name="Berdy B."/>
            <person name="Zhao S."/>
            <person name="Lieberman T.D."/>
            <person name="Swanson P.K."/>
            <person name="Smith M."/>
            <person name="Roesemann S."/>
            <person name="Alexander J.E."/>
            <person name="Rich S.A."/>
            <person name="Livny J."/>
            <person name="Vlamakis H."/>
            <person name="Clish C."/>
            <person name="Bullock K."/>
            <person name="Deik A."/>
            <person name="Scott J."/>
            <person name="Pierce K.A."/>
            <person name="Xavier R.J."/>
            <person name="Alm E.J."/>
        </authorList>
    </citation>
    <scope>NUCLEOTIDE SEQUENCE [LARGE SCALE GENOMIC DNA]</scope>
    <source>
        <strain evidence="6 9">BIOML-A1</strain>
    </source>
</reference>
<dbReference type="EMBL" id="CZBU01000005">
    <property type="protein sequence ID" value="CUQ78792.1"/>
    <property type="molecule type" value="Genomic_DNA"/>
</dbReference>
<evidence type="ECO:0000256" key="2">
    <source>
        <dbReference type="SAM" id="Coils"/>
    </source>
</evidence>
<evidence type="ECO:0000313" key="7">
    <source>
        <dbReference type="Proteomes" id="UP000095621"/>
    </source>
</evidence>
<dbReference type="Proteomes" id="UP000095780">
    <property type="component" value="Unassembled WGS sequence"/>
</dbReference>
<dbReference type="CDD" id="cd01109">
    <property type="entry name" value="HTH_YyaN"/>
    <property type="match status" value="1"/>
</dbReference>
<dbReference type="Gene3D" id="1.10.1660.10">
    <property type="match status" value="1"/>
</dbReference>
<dbReference type="InterPro" id="IPR000551">
    <property type="entry name" value="MerR-type_HTH_dom"/>
</dbReference>
<evidence type="ECO:0000313" key="8">
    <source>
        <dbReference type="Proteomes" id="UP000095780"/>
    </source>
</evidence>